<dbReference type="SUPFAM" id="SSF55781">
    <property type="entry name" value="GAF domain-like"/>
    <property type="match status" value="2"/>
</dbReference>
<dbReference type="SMART" id="SM00331">
    <property type="entry name" value="PP2C_SIG"/>
    <property type="match status" value="1"/>
</dbReference>
<dbReference type="InterPro" id="IPR029016">
    <property type="entry name" value="GAF-like_dom_sf"/>
</dbReference>
<dbReference type="PANTHER" id="PTHR43156">
    <property type="entry name" value="STAGE II SPORULATION PROTEIN E-RELATED"/>
    <property type="match status" value="1"/>
</dbReference>
<gene>
    <name evidence="3" type="ORF">GCM10022215_26290</name>
</gene>
<keyword evidence="4" id="KW-1185">Reference proteome</keyword>
<dbReference type="SUPFAM" id="SSF81606">
    <property type="entry name" value="PP2C-like"/>
    <property type="match status" value="1"/>
</dbReference>
<evidence type="ECO:0000256" key="1">
    <source>
        <dbReference type="ARBA" id="ARBA00022801"/>
    </source>
</evidence>
<proteinExistence type="predicted"/>
<dbReference type="Gene3D" id="3.30.450.40">
    <property type="match status" value="2"/>
</dbReference>
<reference evidence="4" key="1">
    <citation type="journal article" date="2019" name="Int. J. Syst. Evol. Microbiol.">
        <title>The Global Catalogue of Microorganisms (GCM) 10K type strain sequencing project: providing services to taxonomists for standard genome sequencing and annotation.</title>
        <authorList>
            <consortium name="The Broad Institute Genomics Platform"/>
            <consortium name="The Broad Institute Genome Sequencing Center for Infectious Disease"/>
            <person name="Wu L."/>
            <person name="Ma J."/>
        </authorList>
    </citation>
    <scope>NUCLEOTIDE SEQUENCE [LARGE SCALE GENOMIC DNA]</scope>
    <source>
        <strain evidence="4">JCM 16703</strain>
    </source>
</reference>
<dbReference type="Pfam" id="PF07228">
    <property type="entry name" value="SpoIIE"/>
    <property type="match status" value="1"/>
</dbReference>
<dbReference type="InterPro" id="IPR003018">
    <property type="entry name" value="GAF"/>
</dbReference>
<protein>
    <recommendedName>
        <fullName evidence="2">PPM-type phosphatase domain-containing protein</fullName>
    </recommendedName>
</protein>
<dbReference type="Proteomes" id="UP001501495">
    <property type="component" value="Unassembled WGS sequence"/>
</dbReference>
<evidence type="ECO:0000313" key="3">
    <source>
        <dbReference type="EMBL" id="GAA4121374.1"/>
    </source>
</evidence>
<dbReference type="InterPro" id="IPR052016">
    <property type="entry name" value="Bact_Sigma-Reg"/>
</dbReference>
<comment type="caution">
    <text evidence="3">The sequence shown here is derived from an EMBL/GenBank/DDBJ whole genome shotgun (WGS) entry which is preliminary data.</text>
</comment>
<dbReference type="EMBL" id="BAAAZH010000017">
    <property type="protein sequence ID" value="GAA4121374.1"/>
    <property type="molecule type" value="Genomic_DNA"/>
</dbReference>
<evidence type="ECO:0000259" key="2">
    <source>
        <dbReference type="SMART" id="SM00331"/>
    </source>
</evidence>
<organism evidence="3 4">
    <name type="scientific">Nocardioides fonticola</name>
    <dbReference type="NCBI Taxonomy" id="450363"/>
    <lineage>
        <taxon>Bacteria</taxon>
        <taxon>Bacillati</taxon>
        <taxon>Actinomycetota</taxon>
        <taxon>Actinomycetes</taxon>
        <taxon>Propionibacteriales</taxon>
        <taxon>Nocardioidaceae</taxon>
        <taxon>Nocardioides</taxon>
    </lineage>
</organism>
<dbReference type="Gene3D" id="3.60.40.10">
    <property type="entry name" value="PPM-type phosphatase domain"/>
    <property type="match status" value="1"/>
</dbReference>
<accession>A0ABP7XLY1</accession>
<feature type="domain" description="PPM-type phosphatase" evidence="2">
    <location>
        <begin position="340"/>
        <end position="571"/>
    </location>
</feature>
<dbReference type="PANTHER" id="PTHR43156:SF2">
    <property type="entry name" value="STAGE II SPORULATION PROTEIN E"/>
    <property type="match status" value="1"/>
</dbReference>
<keyword evidence="1" id="KW-0378">Hydrolase</keyword>
<dbReference type="InterPro" id="IPR001932">
    <property type="entry name" value="PPM-type_phosphatase-like_dom"/>
</dbReference>
<name>A0ABP7XLY1_9ACTN</name>
<dbReference type="Pfam" id="PF01590">
    <property type="entry name" value="GAF"/>
    <property type="match status" value="1"/>
</dbReference>
<sequence>MRPVSPGTGEPPHAGGYRGRVGERYTAWVARLLGCTGAELVAVGRDRTPQAALARLVAATAEALVVADRTIEADPRVVSALAELGAGACLAVPLPTAGQAEPDDEAGVHAVLLAWHEDPRTWSSEELADLEELARVAALDTAAPAAGRSTATAPDAAEAESRRGLTLLSLSESLSATRSQADVAHAVELVALIQLGCSDADLWLLEDDHLRLLLPRGRDDVPALRVPLSHDRGPHGLVAVLGGSSVGAGPETGAADGPIGRPVGTAGPLVLLLPLTVGEQTLGVLDLRWEAPTRAADDRPMLEALASYTAQALQRAALLQERLDALITLQQSLLPRLRPIPGVEVAARYLPADSRDRVGGDWYDAVALPDGGCAVTVGDVVGHDVHAAAAMGQVRTVLRALAWSGSGGPAATLTSLDLALDGLGLDTLATAVVAHLRPGGSEDAGDSSWQLAWASAGHPPPVLLGLDGTTRLLEPTTPDGVDLMLGVAPGTDRDDRTLAVPAGSVLLLYTDGLIERGREHLDDGLDRLRGAVEEVAAGGGAASLDDLLDGVLTRVTGGGRADDIAVLAVRWGS</sequence>
<dbReference type="InterPro" id="IPR036457">
    <property type="entry name" value="PPM-type-like_dom_sf"/>
</dbReference>
<evidence type="ECO:0000313" key="4">
    <source>
        <dbReference type="Proteomes" id="UP001501495"/>
    </source>
</evidence>